<feature type="signal peptide" evidence="2">
    <location>
        <begin position="1"/>
        <end position="15"/>
    </location>
</feature>
<evidence type="ECO:0000256" key="2">
    <source>
        <dbReference type="SAM" id="SignalP"/>
    </source>
</evidence>
<organism evidence="3">
    <name type="scientific">Xenopsylla cheopis</name>
    <name type="common">Oriental rat flea</name>
    <name type="synonym">Pulex cheopis</name>
    <dbReference type="NCBI Taxonomy" id="163159"/>
    <lineage>
        <taxon>Eukaryota</taxon>
        <taxon>Metazoa</taxon>
        <taxon>Ecdysozoa</taxon>
        <taxon>Arthropoda</taxon>
        <taxon>Hexapoda</taxon>
        <taxon>Insecta</taxon>
        <taxon>Pterygota</taxon>
        <taxon>Neoptera</taxon>
        <taxon>Endopterygota</taxon>
        <taxon>Siphonaptera</taxon>
        <taxon>Pulicidae</taxon>
        <taxon>Xenopsyllinae</taxon>
        <taxon>Xenopsylla</taxon>
    </lineage>
</organism>
<evidence type="ECO:0008006" key="4">
    <source>
        <dbReference type="Google" id="ProtNLM"/>
    </source>
</evidence>
<dbReference type="EMBL" id="GIIL01006854">
    <property type="protein sequence ID" value="NOV50580.1"/>
    <property type="molecule type" value="Transcribed_RNA"/>
</dbReference>
<name>A0A6M2DY25_XENCH</name>
<dbReference type="PANTHER" id="PTHR12242:SF49">
    <property type="entry name" value="HEADBUTT, ISOFORM E"/>
    <property type="match status" value="1"/>
</dbReference>
<dbReference type="InterPro" id="IPR049352">
    <property type="entry name" value="Rost"/>
</dbReference>
<dbReference type="AlphaFoldDB" id="A0A6M2DY25"/>
<dbReference type="GO" id="GO:0016020">
    <property type="term" value="C:membrane"/>
    <property type="evidence" value="ECO:0007669"/>
    <property type="project" value="TreeGrafter"/>
</dbReference>
<feature type="transmembrane region" description="Helical" evidence="1">
    <location>
        <begin position="73"/>
        <end position="94"/>
    </location>
</feature>
<keyword evidence="1" id="KW-0472">Membrane</keyword>
<feature type="transmembrane region" description="Helical" evidence="1">
    <location>
        <begin position="31"/>
        <end position="52"/>
    </location>
</feature>
<feature type="transmembrane region" description="Helical" evidence="1">
    <location>
        <begin position="130"/>
        <end position="152"/>
    </location>
</feature>
<dbReference type="PANTHER" id="PTHR12242">
    <property type="entry name" value="OS02G0130600 PROTEIN-RELATED"/>
    <property type="match status" value="1"/>
</dbReference>
<evidence type="ECO:0000256" key="1">
    <source>
        <dbReference type="SAM" id="Phobius"/>
    </source>
</evidence>
<protein>
    <recommendedName>
        <fullName evidence="4">Protein rolling stone</fullName>
    </recommendedName>
</protein>
<accession>A0A6M2DY25</accession>
<feature type="transmembrane region" description="Helical" evidence="1">
    <location>
        <begin position="106"/>
        <end position="123"/>
    </location>
</feature>
<keyword evidence="1" id="KW-0812">Transmembrane</keyword>
<reference evidence="3" key="1">
    <citation type="submission" date="2020-03" db="EMBL/GenBank/DDBJ databases">
        <title>Transcriptomic Profiling of the Digestive Tract of the Rat Flea, Xenopsylla cheopis, Following Blood Feeding and Infection with Yersinia pestis.</title>
        <authorList>
            <person name="Bland D.M."/>
            <person name="Martens C.A."/>
            <person name="Virtaneva K."/>
            <person name="Kanakabandi K."/>
            <person name="Long D."/>
            <person name="Rosenke R."/>
            <person name="Saturday G.A."/>
            <person name="Hoyt F.H."/>
            <person name="Bruno D.P."/>
            <person name="Ribeiro J.M.C."/>
            <person name="Hinnebusch J."/>
        </authorList>
    </citation>
    <scope>NUCLEOTIDE SEQUENCE</scope>
</reference>
<dbReference type="Pfam" id="PF21534">
    <property type="entry name" value="Rost"/>
    <property type="match status" value="1"/>
</dbReference>
<keyword evidence="1" id="KW-1133">Transmembrane helix</keyword>
<feature type="chain" id="PRO_5027011346" description="Protein rolling stone" evidence="2">
    <location>
        <begin position="16"/>
        <end position="247"/>
    </location>
</feature>
<feature type="transmembrane region" description="Helical" evidence="1">
    <location>
        <begin position="172"/>
        <end position="197"/>
    </location>
</feature>
<proteinExistence type="predicted"/>
<keyword evidence="2" id="KW-0732">Signal</keyword>
<evidence type="ECO:0000313" key="3">
    <source>
        <dbReference type="EMBL" id="NOV50580.1"/>
    </source>
</evidence>
<sequence length="247" mass="28554">MLGLFFFCLVIASWALQEKSPEFWLIYLTHWGIALCCVQTLFAAGLVTFRHYQIQKLESVPYHDKMPIAYKMYWGAQTCTVTVAFGISIIYWTLLHSAEYSTVMNFMTHGMNSILMLVDLFVISHPTKLLHFYLAICVSLIYAIFSVIYFWADGLDPHDNHFIYNILDWNNPGPAVIVVVGGLVLLIFLHILVFLIYKFRLYLHARLNRNNTMVLPISTISGRTNLAYTYDCEGDKSETKESFDQKY</sequence>